<name>A0A6M8N5W6_9BACT</name>
<dbReference type="InterPro" id="IPR005186">
    <property type="entry name" value="FlaG"/>
</dbReference>
<protein>
    <submittedName>
        <fullName evidence="2">Flagellar biosynthesis protein FlaG</fullName>
    </submittedName>
</protein>
<dbReference type="PANTHER" id="PTHR37166:SF1">
    <property type="entry name" value="PROTEIN FLAG"/>
    <property type="match status" value="1"/>
</dbReference>
<keyword evidence="2" id="KW-0966">Cell projection</keyword>
<proteinExistence type="predicted"/>
<comment type="caution">
    <text evidence="2">The sequence shown here is derived from an EMBL/GenBank/DDBJ whole genome shotgun (WGS) entry which is preliminary data.</text>
</comment>
<dbReference type="AlphaFoldDB" id="A0A6M8N5W6"/>
<dbReference type="RefSeq" id="WP_066008017.1">
    <property type="nucleotide sequence ID" value="NZ_CP053848.1"/>
</dbReference>
<gene>
    <name evidence="2" type="ORF">A7X81_05705</name>
</gene>
<dbReference type="Pfam" id="PF03646">
    <property type="entry name" value="FlaG"/>
    <property type="match status" value="1"/>
</dbReference>
<dbReference type="EMBL" id="LXSU01000096">
    <property type="protein sequence ID" value="OCX42816.1"/>
    <property type="molecule type" value="Genomic_DNA"/>
</dbReference>
<keyword evidence="2" id="KW-0969">Cilium</keyword>
<evidence type="ECO:0000256" key="1">
    <source>
        <dbReference type="SAM" id="MobiDB-lite"/>
    </source>
</evidence>
<evidence type="ECO:0000313" key="2">
    <source>
        <dbReference type="EMBL" id="OCX42816.1"/>
    </source>
</evidence>
<accession>A0A6M8N5W6</accession>
<keyword evidence="3" id="KW-1185">Reference proteome</keyword>
<feature type="region of interest" description="Disordered" evidence="1">
    <location>
        <begin position="14"/>
        <end position="41"/>
    </location>
</feature>
<feature type="compositionally biased region" description="Polar residues" evidence="1">
    <location>
        <begin position="29"/>
        <end position="41"/>
    </location>
</feature>
<keyword evidence="2" id="KW-0282">Flagellum</keyword>
<dbReference type="Proteomes" id="UP000094873">
    <property type="component" value="Unassembled WGS sequence"/>
</dbReference>
<reference evidence="2 3" key="1">
    <citation type="submission" date="2016-05" db="EMBL/GenBank/DDBJ databases">
        <authorList>
            <person name="Caceres A."/>
            <person name="Munoz I."/>
            <person name="Iraola G."/>
            <person name="Diaz-Viraque F."/>
            <person name="Greif G."/>
            <person name="Collado L."/>
        </authorList>
    </citation>
    <scope>NUCLEOTIDE SEQUENCE [LARGE SCALE GENOMIC DNA]</scope>
    <source>
        <strain evidence="2 3">WBE38</strain>
    </source>
</reference>
<dbReference type="PANTHER" id="PTHR37166">
    <property type="entry name" value="PROTEIN FLAG"/>
    <property type="match status" value="1"/>
</dbReference>
<dbReference type="OrthoDB" id="5373092at2"/>
<evidence type="ECO:0000313" key="3">
    <source>
        <dbReference type="Proteomes" id="UP000094873"/>
    </source>
</evidence>
<dbReference type="SUPFAM" id="SSF160214">
    <property type="entry name" value="FlaG-like"/>
    <property type="match status" value="1"/>
</dbReference>
<organism evidence="2 3">
    <name type="scientific">Campylobacter ornithocola</name>
    <dbReference type="NCBI Taxonomy" id="1848766"/>
    <lineage>
        <taxon>Bacteria</taxon>
        <taxon>Pseudomonadati</taxon>
        <taxon>Campylobacterota</taxon>
        <taxon>Epsilonproteobacteria</taxon>
        <taxon>Campylobacterales</taxon>
        <taxon>Campylobacteraceae</taxon>
        <taxon>Campylobacter</taxon>
    </lineage>
</organism>
<dbReference type="InterPro" id="IPR035924">
    <property type="entry name" value="FlaG-like_sf"/>
</dbReference>
<sequence>MDINNIQRDNGSLAHFNSIKNNTEKTSLENKQQVDLNNQDENLNEKLKNATEKLNNQMEMLGTNVRFAFNEKLNEMYVNVTEKDTGKLIRKIPSEEVMKLIEHFKGVIGTIFDKES</sequence>
<dbReference type="Gene3D" id="3.30.160.170">
    <property type="entry name" value="FlaG-like"/>
    <property type="match status" value="1"/>
</dbReference>